<feature type="compositionally biased region" description="Basic residues" evidence="1">
    <location>
        <begin position="426"/>
        <end position="455"/>
    </location>
</feature>
<protein>
    <submittedName>
        <fullName evidence="2">Uncharacterized protein</fullName>
    </submittedName>
</protein>
<feature type="region of interest" description="Disordered" evidence="1">
    <location>
        <begin position="244"/>
        <end position="269"/>
    </location>
</feature>
<sequence length="455" mass="47595">MRRLEESYTTSPAVAHAGLWKRHSLTSARGAGADRRAPHVSETRWRSTVDRDHKDGPPPVHGLDGPDRPGPIGRLGMAERRGLASAHTRLVAAVAGTKATAAHGLGGHRRRRHGARKHGRRPAKGRKREEGRSAHRGRRRGAGKGGGARRRRFSGRRRNSGPAAFREQEPADGGRKDLGRMGERLGGGERAPSGMNRWSEVRTGGGCAPAQGEPCSGGIPAVKSGGRARLGVARSGAKRRLESAAAVEGGGARGDGASEAGRGNGADAGVRHDAAKPLVAVARNDGGGSGCGDRLEGRRRAAAGGEGRPDRAWERRSQGGNRRGSGVPTWGGGGSAGAGFCGMSGENGGGRGGDRAHVVGYELGCGRAPDFAATWAAMAVGVGRREVGGGADRWDRRSHLSAKGEKEGHKTDFCEWAKGEGSRPERGRRRAGRGRGRRGRNLGRARKGVRGRKEN</sequence>
<feature type="compositionally biased region" description="Low complexity" evidence="1">
    <location>
        <begin position="318"/>
        <end position="328"/>
    </location>
</feature>
<feature type="region of interest" description="Disordered" evidence="1">
    <location>
        <begin position="387"/>
        <end position="455"/>
    </location>
</feature>
<name>Q60DZ2_ORYSJ</name>
<feature type="region of interest" description="Disordered" evidence="1">
    <location>
        <begin position="27"/>
        <end position="75"/>
    </location>
</feature>
<feature type="compositionally biased region" description="Basic and acidic residues" evidence="1">
    <location>
        <begin position="166"/>
        <end position="187"/>
    </location>
</feature>
<reference evidence="3" key="1">
    <citation type="journal article" date="2005" name="Nature">
        <title>The map-based sequence of the rice genome.</title>
        <authorList>
            <consortium name="International rice genome sequencing project (IRGSP)"/>
            <person name="Matsumoto T."/>
            <person name="Wu J."/>
            <person name="Kanamori H."/>
            <person name="Katayose Y."/>
            <person name="Fujisawa M."/>
            <person name="Namiki N."/>
            <person name="Mizuno H."/>
            <person name="Yamamoto K."/>
            <person name="Antonio B.A."/>
            <person name="Baba T."/>
            <person name="Sakata K."/>
            <person name="Nagamura Y."/>
            <person name="Aoki H."/>
            <person name="Arikawa K."/>
            <person name="Arita K."/>
            <person name="Bito T."/>
            <person name="Chiden Y."/>
            <person name="Fujitsuka N."/>
            <person name="Fukunaka R."/>
            <person name="Hamada M."/>
            <person name="Harada C."/>
            <person name="Hayashi A."/>
            <person name="Hijishita S."/>
            <person name="Honda M."/>
            <person name="Hosokawa S."/>
            <person name="Ichikawa Y."/>
            <person name="Idonuma A."/>
            <person name="Iijima M."/>
            <person name="Ikeda M."/>
            <person name="Ikeno M."/>
            <person name="Ito K."/>
            <person name="Ito S."/>
            <person name="Ito T."/>
            <person name="Ito Y."/>
            <person name="Ito Y."/>
            <person name="Iwabuchi A."/>
            <person name="Kamiya K."/>
            <person name="Karasawa W."/>
            <person name="Kurita K."/>
            <person name="Katagiri S."/>
            <person name="Kikuta A."/>
            <person name="Kobayashi H."/>
            <person name="Kobayashi N."/>
            <person name="Machita K."/>
            <person name="Maehara T."/>
            <person name="Masukawa M."/>
            <person name="Mizubayashi T."/>
            <person name="Mukai Y."/>
            <person name="Nagasaki H."/>
            <person name="Nagata Y."/>
            <person name="Naito S."/>
            <person name="Nakashima M."/>
            <person name="Nakama Y."/>
            <person name="Nakamichi Y."/>
            <person name="Nakamura M."/>
            <person name="Meguro A."/>
            <person name="Negishi M."/>
            <person name="Ohta I."/>
            <person name="Ohta T."/>
            <person name="Okamoto M."/>
            <person name="Ono N."/>
            <person name="Saji S."/>
            <person name="Sakaguchi M."/>
            <person name="Sakai K."/>
            <person name="Shibata M."/>
            <person name="Shimokawa T."/>
            <person name="Song J."/>
            <person name="Takazaki Y."/>
            <person name="Terasawa K."/>
            <person name="Tsugane M."/>
            <person name="Tsuji K."/>
            <person name="Ueda S."/>
            <person name="Waki K."/>
            <person name="Yamagata H."/>
            <person name="Yamamoto M."/>
            <person name="Yamamoto S."/>
            <person name="Yamane H."/>
            <person name="Yoshiki S."/>
            <person name="Yoshihara R."/>
            <person name="Yukawa K."/>
            <person name="Zhong H."/>
            <person name="Yano M."/>
            <person name="Yuan Q."/>
            <person name="Ouyang S."/>
            <person name="Liu J."/>
            <person name="Jones K.M."/>
            <person name="Gansberger K."/>
            <person name="Moffat K."/>
            <person name="Hill J."/>
            <person name="Bera J."/>
            <person name="Fadrosh D."/>
            <person name="Jin S."/>
            <person name="Johri S."/>
            <person name="Kim M."/>
            <person name="Overton L."/>
            <person name="Reardon M."/>
            <person name="Tsitrin T."/>
            <person name="Vuong H."/>
            <person name="Weaver B."/>
            <person name="Ciecko A."/>
            <person name="Tallon L."/>
            <person name="Jackson J."/>
            <person name="Pai G."/>
            <person name="Aken S.V."/>
            <person name="Utterback T."/>
            <person name="Reidmuller S."/>
            <person name="Feldblyum T."/>
            <person name="Hsiao J."/>
            <person name="Zismann V."/>
            <person name="Iobst S."/>
            <person name="de Vazeille A.R."/>
            <person name="Buell C.R."/>
            <person name="Ying K."/>
            <person name="Li Y."/>
            <person name="Lu T."/>
            <person name="Huang Y."/>
            <person name="Zhao Q."/>
            <person name="Feng Q."/>
            <person name="Zhang L."/>
            <person name="Zhu J."/>
            <person name="Weng Q."/>
            <person name="Mu J."/>
            <person name="Lu Y."/>
            <person name="Fan D."/>
            <person name="Liu Y."/>
            <person name="Guan J."/>
            <person name="Zhang Y."/>
            <person name="Yu S."/>
            <person name="Liu X."/>
            <person name="Zhang Y."/>
            <person name="Hong G."/>
            <person name="Han B."/>
            <person name="Choisne N."/>
            <person name="Demange N."/>
            <person name="Orjeda G."/>
            <person name="Samain S."/>
            <person name="Cattolico L."/>
            <person name="Pelletier E."/>
            <person name="Couloux A."/>
            <person name="Segurens B."/>
            <person name="Wincker P."/>
            <person name="D'Hont A."/>
            <person name="Scarpelli C."/>
            <person name="Weissenbach J."/>
            <person name="Salanoubat M."/>
            <person name="Quetier F."/>
            <person name="Yu Y."/>
            <person name="Kim H.R."/>
            <person name="Rambo T."/>
            <person name="Currie J."/>
            <person name="Collura K."/>
            <person name="Luo M."/>
            <person name="Yang T."/>
            <person name="Ammiraju J.S.S."/>
            <person name="Engler F."/>
            <person name="Soderlund C."/>
            <person name="Wing R.A."/>
            <person name="Palmer L.E."/>
            <person name="de la Bastide M."/>
            <person name="Spiegel L."/>
            <person name="Nascimento L."/>
            <person name="Zutavern T."/>
            <person name="O'Shaughnessy A."/>
            <person name="Dike S."/>
            <person name="Dedhia N."/>
            <person name="Preston R."/>
            <person name="Balija V."/>
            <person name="McCombie W.R."/>
            <person name="Chow T."/>
            <person name="Chen H."/>
            <person name="Chung M."/>
            <person name="Chen C."/>
            <person name="Shaw J."/>
            <person name="Wu H."/>
            <person name="Hsiao K."/>
            <person name="Chao Y."/>
            <person name="Chu M."/>
            <person name="Cheng C."/>
            <person name="Hour A."/>
            <person name="Lee P."/>
            <person name="Lin S."/>
            <person name="Lin Y."/>
            <person name="Liou J."/>
            <person name="Liu S."/>
            <person name="Hsing Y."/>
            <person name="Raghuvanshi S."/>
            <person name="Mohanty A."/>
            <person name="Bharti A.K."/>
            <person name="Gaur A."/>
            <person name="Gupta V."/>
            <person name="Kumar D."/>
            <person name="Ravi V."/>
            <person name="Vij S."/>
            <person name="Kapur A."/>
            <person name="Khurana P."/>
            <person name="Khurana P."/>
            <person name="Khurana J.P."/>
            <person name="Tyagi A.K."/>
            <person name="Gaikwad K."/>
            <person name="Singh A."/>
            <person name="Dalal V."/>
            <person name="Srivastava S."/>
            <person name="Dixit A."/>
            <person name="Pal A.K."/>
            <person name="Ghazi I.A."/>
            <person name="Yadav M."/>
            <person name="Pandit A."/>
            <person name="Bhargava A."/>
            <person name="Sureshbabu K."/>
            <person name="Batra K."/>
            <person name="Sharma T.R."/>
            <person name="Mohapatra T."/>
            <person name="Singh N.K."/>
            <person name="Messing J."/>
            <person name="Nelson A.B."/>
            <person name="Fuks G."/>
            <person name="Kavchok S."/>
            <person name="Keizer G."/>
            <person name="Linton E."/>
            <person name="Llaca V."/>
            <person name="Song R."/>
            <person name="Tanyolac B."/>
            <person name="Young S."/>
            <person name="Ho-Il K."/>
            <person name="Hahn J.H."/>
            <person name="Sangsakoo G."/>
            <person name="Vanavichit A."/>
            <person name="de Mattos Luiz.A.T."/>
            <person name="Zimmer P.D."/>
            <person name="Malone G."/>
            <person name="Dellagostin O."/>
            <person name="de Oliveira A.C."/>
            <person name="Bevan M."/>
            <person name="Bancroft I."/>
            <person name="Minx P."/>
            <person name="Cordum H."/>
            <person name="Wilson R."/>
            <person name="Cheng Z."/>
            <person name="Jin W."/>
            <person name="Jiang J."/>
            <person name="Leong S.A."/>
            <person name="Iwama H."/>
            <person name="Gojobori T."/>
            <person name="Itoh T."/>
            <person name="Niimura Y."/>
            <person name="Fujii Y."/>
            <person name="Habara T."/>
            <person name="Sakai H."/>
            <person name="Sato Y."/>
            <person name="Wilson G."/>
            <person name="Kumar K."/>
            <person name="McCouch S."/>
            <person name="Juretic N."/>
            <person name="Hoen D."/>
            <person name="Wright S."/>
            <person name="Bruskiewich R."/>
            <person name="Bureau T."/>
            <person name="Miyao A."/>
            <person name="Hirochika H."/>
            <person name="Nishikawa T."/>
            <person name="Kadowaki K."/>
            <person name="Sugiura M."/>
            <person name="Burr B."/>
            <person name="Sasaki T."/>
        </authorList>
    </citation>
    <scope>NUCLEOTIDE SEQUENCE [LARGE SCALE GENOMIC DNA]</scope>
    <source>
        <strain evidence="3">cv. Nipponbare</strain>
    </source>
</reference>
<feature type="region of interest" description="Disordered" evidence="1">
    <location>
        <begin position="285"/>
        <end position="331"/>
    </location>
</feature>
<feature type="compositionally biased region" description="Basic and acidic residues" evidence="1">
    <location>
        <begin position="387"/>
        <end position="425"/>
    </location>
</feature>
<evidence type="ECO:0000313" key="2">
    <source>
        <dbReference type="EMBL" id="AAV31296.1"/>
    </source>
</evidence>
<proteinExistence type="predicted"/>
<gene>
    <name evidence="2" type="ORF">OSJNBa0010H19.15</name>
</gene>
<dbReference type="Proteomes" id="UP000000763">
    <property type="component" value="Chromosome 5"/>
</dbReference>
<dbReference type="AlphaFoldDB" id="Q60DZ2"/>
<feature type="compositionally biased region" description="Basic and acidic residues" evidence="1">
    <location>
        <begin position="307"/>
        <end position="317"/>
    </location>
</feature>
<feature type="compositionally biased region" description="Basic residues" evidence="1">
    <location>
        <begin position="134"/>
        <end position="159"/>
    </location>
</feature>
<feature type="compositionally biased region" description="Basic and acidic residues" evidence="1">
    <location>
        <begin position="32"/>
        <end position="56"/>
    </location>
</feature>
<feature type="region of interest" description="Disordered" evidence="1">
    <location>
        <begin position="99"/>
        <end position="212"/>
    </location>
</feature>
<reference evidence="3" key="2">
    <citation type="journal article" date="2008" name="Nucleic Acids Res.">
        <title>The rice annotation project database (RAP-DB): 2008 update.</title>
        <authorList>
            <consortium name="The rice annotation project (RAP)"/>
        </authorList>
    </citation>
    <scope>GENOME REANNOTATION</scope>
    <source>
        <strain evidence="3">cv. Nipponbare</strain>
    </source>
</reference>
<evidence type="ECO:0000256" key="1">
    <source>
        <dbReference type="SAM" id="MobiDB-lite"/>
    </source>
</evidence>
<accession>Q60DZ2</accession>
<dbReference type="EMBL" id="AC137609">
    <property type="protein sequence ID" value="AAV31296.1"/>
    <property type="molecule type" value="Genomic_DNA"/>
</dbReference>
<organism evidence="2 3">
    <name type="scientific">Oryza sativa subsp. japonica</name>
    <name type="common">Rice</name>
    <dbReference type="NCBI Taxonomy" id="39947"/>
    <lineage>
        <taxon>Eukaryota</taxon>
        <taxon>Viridiplantae</taxon>
        <taxon>Streptophyta</taxon>
        <taxon>Embryophyta</taxon>
        <taxon>Tracheophyta</taxon>
        <taxon>Spermatophyta</taxon>
        <taxon>Magnoliopsida</taxon>
        <taxon>Liliopsida</taxon>
        <taxon>Poales</taxon>
        <taxon>Poaceae</taxon>
        <taxon>BOP clade</taxon>
        <taxon>Oryzoideae</taxon>
        <taxon>Oryzeae</taxon>
        <taxon>Oryzinae</taxon>
        <taxon>Oryza</taxon>
        <taxon>Oryza sativa</taxon>
    </lineage>
</organism>
<feature type="compositionally biased region" description="Basic residues" evidence="1">
    <location>
        <begin position="106"/>
        <end position="126"/>
    </location>
</feature>
<evidence type="ECO:0000313" key="3">
    <source>
        <dbReference type="Proteomes" id="UP000000763"/>
    </source>
</evidence>